<reference evidence="1" key="1">
    <citation type="journal article" date="2014" name="Int. J. Syst. Evol. Microbiol.">
        <title>Complete genome of a new Firmicutes species belonging to the dominant human colonic microbiota ('Ruminococcus bicirculans') reveals two chromosomes and a selective capacity to utilize plant glucans.</title>
        <authorList>
            <consortium name="NISC Comparative Sequencing Program"/>
            <person name="Wegmann U."/>
            <person name="Louis P."/>
            <person name="Goesmann A."/>
            <person name="Henrissat B."/>
            <person name="Duncan S.H."/>
            <person name="Flint H.J."/>
        </authorList>
    </citation>
    <scope>NUCLEOTIDE SEQUENCE</scope>
    <source>
        <strain evidence="1">KCTC 62575</strain>
    </source>
</reference>
<dbReference type="AlphaFoldDB" id="A0A371YIK2"/>
<evidence type="ECO:0000313" key="3">
    <source>
        <dbReference type="Proteomes" id="UP000240957"/>
    </source>
</evidence>
<organism evidence="2 3">
    <name type="scientific">Acinetobacter sichuanensis</name>
    <dbReference type="NCBI Taxonomy" id="2136183"/>
    <lineage>
        <taxon>Bacteria</taxon>
        <taxon>Pseudomonadati</taxon>
        <taxon>Pseudomonadota</taxon>
        <taxon>Gammaproteobacteria</taxon>
        <taxon>Moraxellales</taxon>
        <taxon>Moraxellaceae</taxon>
        <taxon>Acinetobacter</taxon>
    </lineage>
</organism>
<reference evidence="2 3" key="2">
    <citation type="submission" date="2018-08" db="EMBL/GenBank/DDBJ databases">
        <title>The draft genome of Acinetobacter sichuanensis strain WCHAc060041.</title>
        <authorList>
            <person name="Qin J."/>
            <person name="Feng Y."/>
            <person name="Zong Z."/>
        </authorList>
    </citation>
    <scope>NUCLEOTIDE SEQUENCE [LARGE SCALE GENOMIC DNA]</scope>
    <source>
        <strain evidence="2 3">WCHAc060041</strain>
    </source>
</reference>
<accession>A0A371YIK2</accession>
<reference evidence="1" key="4">
    <citation type="submission" date="2024-09" db="EMBL/GenBank/DDBJ databases">
        <authorList>
            <person name="Sun Q."/>
            <person name="Mori K."/>
        </authorList>
    </citation>
    <scope>NUCLEOTIDE SEQUENCE</scope>
    <source>
        <strain evidence="1">KCTC 62575</strain>
    </source>
</reference>
<reference evidence="4" key="3">
    <citation type="journal article" date="2019" name="Int. J. Syst. Evol. Microbiol.">
        <title>The Global Catalogue of Microorganisms (GCM) 10K type strain sequencing project: providing services to taxonomists for standard genome sequencing and annotation.</title>
        <authorList>
            <consortium name="The Broad Institute Genomics Platform"/>
            <consortium name="The Broad Institute Genome Sequencing Center for Infectious Disease"/>
            <person name="Wu L."/>
            <person name="Ma J."/>
        </authorList>
    </citation>
    <scope>NUCLEOTIDE SEQUENCE [LARGE SCALE GENOMIC DNA]</scope>
    <source>
        <strain evidence="4">KCTC 62575</strain>
    </source>
</reference>
<dbReference type="Proteomes" id="UP000240957">
    <property type="component" value="Unassembled WGS sequence"/>
</dbReference>
<name>A0A371YIK2_9GAMM</name>
<protein>
    <submittedName>
        <fullName evidence="2">Uncharacterized protein</fullName>
    </submittedName>
</protein>
<evidence type="ECO:0000313" key="4">
    <source>
        <dbReference type="Proteomes" id="UP001595455"/>
    </source>
</evidence>
<dbReference type="EMBL" id="PYIX02000149">
    <property type="protein sequence ID" value="RFC81301.1"/>
    <property type="molecule type" value="Genomic_DNA"/>
</dbReference>
<dbReference type="Proteomes" id="UP001595455">
    <property type="component" value="Unassembled WGS sequence"/>
</dbReference>
<evidence type="ECO:0000313" key="2">
    <source>
        <dbReference type="EMBL" id="RFC81301.1"/>
    </source>
</evidence>
<evidence type="ECO:0000313" key="1">
    <source>
        <dbReference type="EMBL" id="MFC2995121.1"/>
    </source>
</evidence>
<dbReference type="EMBL" id="JBHRSF010000016">
    <property type="protein sequence ID" value="MFC2995121.1"/>
    <property type="molecule type" value="Genomic_DNA"/>
</dbReference>
<comment type="caution">
    <text evidence="2">The sequence shown here is derived from an EMBL/GenBank/DDBJ whole genome shotgun (WGS) entry which is preliminary data.</text>
</comment>
<keyword evidence="4" id="KW-1185">Reference proteome</keyword>
<proteinExistence type="predicted"/>
<sequence>MDIKEKLHTARQEYIEKYKTNPNVIFVSNNLINDLRDMVGGLNFYEAAPKHLWGADVIMVLSPDYIKFAEDSDIRKAIKRFNADKSWDSYKIEKTKTTIGGVGPGQHVRPQVINLEPIEFSKEEIEIYEMQT</sequence>
<dbReference type="RefSeq" id="WP_107010306.1">
    <property type="nucleotide sequence ID" value="NZ_JBHRSF010000016.1"/>
</dbReference>
<gene>
    <name evidence="1" type="ORF">ACFODO_07515</name>
    <name evidence="2" type="ORF">C9E89_022605</name>
</gene>